<evidence type="ECO:0000256" key="3">
    <source>
        <dbReference type="ARBA" id="ARBA00022737"/>
    </source>
</evidence>
<dbReference type="InterPro" id="IPR032675">
    <property type="entry name" value="LRR_dom_sf"/>
</dbReference>
<dbReference type="PANTHER" id="PTHR48059:SF4">
    <property type="entry name" value="POLYGALACTURONASE INHIBITOR 1-RELATED"/>
    <property type="match status" value="1"/>
</dbReference>
<keyword evidence="5" id="KW-0732">Signal</keyword>
<evidence type="ECO:0000256" key="5">
    <source>
        <dbReference type="SAM" id="SignalP"/>
    </source>
</evidence>
<feature type="signal peptide" evidence="5">
    <location>
        <begin position="1"/>
        <end position="22"/>
    </location>
</feature>
<name>A0A7S5IE96_HYPPE</name>
<dbReference type="InterPro" id="IPR001611">
    <property type="entry name" value="Leu-rich_rpt"/>
</dbReference>
<dbReference type="Pfam" id="PF00560">
    <property type="entry name" value="LRR_1"/>
    <property type="match status" value="2"/>
</dbReference>
<dbReference type="InterPro" id="IPR013210">
    <property type="entry name" value="LRR_N_plant-typ"/>
</dbReference>
<dbReference type="EMBL" id="MK290240">
    <property type="protein sequence ID" value="QHH26533.1"/>
    <property type="molecule type" value="mRNA"/>
</dbReference>
<dbReference type="SUPFAM" id="SSF52058">
    <property type="entry name" value="L domain-like"/>
    <property type="match status" value="1"/>
</dbReference>
<comment type="similarity">
    <text evidence="4">Belongs to the polygalacturonase-inhibiting protein family.</text>
</comment>
<dbReference type="PANTHER" id="PTHR48059">
    <property type="entry name" value="POLYGALACTURONASE INHIBITOR 1"/>
    <property type="match status" value="1"/>
</dbReference>
<reference evidence="7" key="1">
    <citation type="submission" date="2018-12" db="EMBL/GenBank/DDBJ databases">
        <title>Relevance of a Polygalacturonase inhibiting protein gene from Hypericum perforatum L. for defense response against Agrobacterium tumefaciens.</title>
        <authorList>
            <person name="Hou W."/>
            <person name="Singh R.K."/>
            <person name="Zhao P."/>
            <person name="Martins V."/>
            <person name="Aguilar E."/>
            <person name="Canto T."/>
            <person name="Gregory F."/>
            <person name="Tenllado F."/>
            <person name="Dias A.C.P."/>
        </authorList>
    </citation>
    <scope>NUCLEOTIDE SEQUENCE</scope>
</reference>
<evidence type="ECO:0000256" key="1">
    <source>
        <dbReference type="ARBA" id="ARBA00004196"/>
    </source>
</evidence>
<dbReference type="InterPro" id="IPR051848">
    <property type="entry name" value="PGIP"/>
</dbReference>
<dbReference type="Pfam" id="PF08263">
    <property type="entry name" value="LRRNT_2"/>
    <property type="match status" value="1"/>
</dbReference>
<evidence type="ECO:0000256" key="4">
    <source>
        <dbReference type="ARBA" id="ARBA00038043"/>
    </source>
</evidence>
<dbReference type="AlphaFoldDB" id="A0A7S5IE96"/>
<evidence type="ECO:0000313" key="7">
    <source>
        <dbReference type="EMBL" id="QHH26533.1"/>
    </source>
</evidence>
<proteinExistence type="evidence at transcript level"/>
<evidence type="ECO:0000256" key="2">
    <source>
        <dbReference type="ARBA" id="ARBA00022614"/>
    </source>
</evidence>
<feature type="chain" id="PRO_5031455579" evidence="5">
    <location>
        <begin position="23"/>
        <end position="314"/>
    </location>
</feature>
<sequence length="314" mass="34536">MRAHFLSLVAISTCLLISISQAEDCNPDDKKVLFQIKKSLGDPALLASWENTTDCCTKWDGIRCLRKTHRIISLTVFNDDVLPVSGIQPSGKFPPAVGDLPYLRELYFHNLSQVTGPIPQELAKLRRLRFLRLDLLNLTGPIPPIFGQLKRLYFINLANNKLSGSIPSSLGELPGNFGALSIILSNNQLTGMILTSFSNNLNLTGIDLSGNKLEGDASMLFGSNKIVGSIVLSRNQLEFNLSLVVLPDDFIYLDISHNKIYGSIPPQMGDIGIHYFNVSYNRLCGEIPVGLQSFDTSNYVHNKCLCGAPLPACK</sequence>
<organism evidence="7">
    <name type="scientific">Hypericum perforatum</name>
    <name type="common">St. John's wort</name>
    <dbReference type="NCBI Taxonomy" id="65561"/>
    <lineage>
        <taxon>Eukaryota</taxon>
        <taxon>Viridiplantae</taxon>
        <taxon>Streptophyta</taxon>
        <taxon>Embryophyta</taxon>
        <taxon>Tracheophyta</taxon>
        <taxon>Spermatophyta</taxon>
        <taxon>Magnoliopsida</taxon>
        <taxon>eudicotyledons</taxon>
        <taxon>Gunneridae</taxon>
        <taxon>Pentapetalae</taxon>
        <taxon>rosids</taxon>
        <taxon>fabids</taxon>
        <taxon>Malpighiales</taxon>
        <taxon>Hypericaceae</taxon>
        <taxon>Hypericeae</taxon>
        <taxon>Hypericum</taxon>
    </lineage>
</organism>
<accession>A0A7S5IE96</accession>
<feature type="domain" description="Leucine-rich repeat-containing N-terminal plant-type" evidence="6">
    <location>
        <begin position="27"/>
        <end position="64"/>
    </location>
</feature>
<protein>
    <submittedName>
        <fullName evidence="7">Polygalacturonase-inhibiting protein</fullName>
    </submittedName>
</protein>
<keyword evidence="3" id="KW-0677">Repeat</keyword>
<evidence type="ECO:0000259" key="6">
    <source>
        <dbReference type="Pfam" id="PF08263"/>
    </source>
</evidence>
<dbReference type="Gene3D" id="3.80.10.10">
    <property type="entry name" value="Ribonuclease Inhibitor"/>
    <property type="match status" value="1"/>
</dbReference>
<comment type="subcellular location">
    <subcellularLocation>
        <location evidence="1">Cell envelope</location>
    </subcellularLocation>
</comment>
<keyword evidence="2" id="KW-0433">Leucine-rich repeat</keyword>